<dbReference type="SUPFAM" id="SSF48452">
    <property type="entry name" value="TPR-like"/>
    <property type="match status" value="1"/>
</dbReference>
<organism evidence="2 3">
    <name type="scientific">Stenotrophomonas nitritireducens</name>
    <dbReference type="NCBI Taxonomy" id="83617"/>
    <lineage>
        <taxon>Bacteria</taxon>
        <taxon>Pseudomonadati</taxon>
        <taxon>Pseudomonadota</taxon>
        <taxon>Gammaproteobacteria</taxon>
        <taxon>Lysobacterales</taxon>
        <taxon>Lysobacteraceae</taxon>
        <taxon>Stenotrophomonas</taxon>
    </lineage>
</organism>
<comment type="caution">
    <text evidence="2">The sequence shown here is derived from an EMBL/GenBank/DDBJ whole genome shotgun (WGS) entry which is preliminary data.</text>
</comment>
<sequence length="216" mass="23925">MQVIKGVAGGLLLLAGLFCSTAWAQGMPKIAEFYFDEDTAAKPIQALPPEQAGLVDQLMKLRERERERGRRSVDATVQLAGIAYTEGRTDLAAKLYQEALAAVSENSLQSRGIRWNQAWDLYRHGDAEGALALWTQAASGTRGNASWAPPTLALALWTLDRRGEALEWYAAAVRTEPEQWNTPARFPQLLPLWSDAERARLAEVQQAWAENPPAWP</sequence>
<feature type="signal peptide" evidence="1">
    <location>
        <begin position="1"/>
        <end position="24"/>
    </location>
</feature>
<keyword evidence="1" id="KW-0732">Signal</keyword>
<dbReference type="InterPro" id="IPR011990">
    <property type="entry name" value="TPR-like_helical_dom_sf"/>
</dbReference>
<evidence type="ECO:0000256" key="1">
    <source>
        <dbReference type="SAM" id="SignalP"/>
    </source>
</evidence>
<keyword evidence="3" id="KW-1185">Reference proteome</keyword>
<evidence type="ECO:0000313" key="3">
    <source>
        <dbReference type="Proteomes" id="UP000050902"/>
    </source>
</evidence>
<name>A0ABR5NKW9_9GAMM</name>
<feature type="chain" id="PRO_5047208888" description="Tetratricopeptide repeat protein" evidence="1">
    <location>
        <begin position="25"/>
        <end position="216"/>
    </location>
</feature>
<dbReference type="RefSeq" id="WP_055772766.1">
    <property type="nucleotide sequence ID" value="NZ_LDJG01000008.1"/>
</dbReference>
<dbReference type="Proteomes" id="UP000050902">
    <property type="component" value="Unassembled WGS sequence"/>
</dbReference>
<evidence type="ECO:0000313" key="2">
    <source>
        <dbReference type="EMBL" id="KRG58511.1"/>
    </source>
</evidence>
<protein>
    <recommendedName>
        <fullName evidence="4">Tetratricopeptide repeat protein</fullName>
    </recommendedName>
</protein>
<proteinExistence type="predicted"/>
<gene>
    <name evidence="2" type="ORF">ABB22_06640</name>
</gene>
<dbReference type="Gene3D" id="1.25.40.10">
    <property type="entry name" value="Tetratricopeptide repeat domain"/>
    <property type="match status" value="1"/>
</dbReference>
<dbReference type="EMBL" id="LDJG01000008">
    <property type="protein sequence ID" value="KRG58511.1"/>
    <property type="molecule type" value="Genomic_DNA"/>
</dbReference>
<evidence type="ECO:0008006" key="4">
    <source>
        <dbReference type="Google" id="ProtNLM"/>
    </source>
</evidence>
<reference evidence="2 3" key="1">
    <citation type="submission" date="2015-05" db="EMBL/GenBank/DDBJ databases">
        <title>Genome sequencing and analysis of members of genus Stenotrophomonas.</title>
        <authorList>
            <person name="Patil P.P."/>
            <person name="Midha S."/>
            <person name="Patil P.B."/>
        </authorList>
    </citation>
    <scope>NUCLEOTIDE SEQUENCE [LARGE SCALE GENOMIC DNA]</scope>
    <source>
        <strain evidence="2 3">DSM 12575</strain>
    </source>
</reference>
<accession>A0ABR5NKW9</accession>